<proteinExistence type="predicted"/>
<dbReference type="GO" id="GO:0004029">
    <property type="term" value="F:aldehyde dehydrogenase (NAD+) activity"/>
    <property type="evidence" value="ECO:0007669"/>
    <property type="project" value="TreeGrafter"/>
</dbReference>
<accession>Q3B669</accession>
<dbReference type="HOGENOM" id="CLU_007383_6_0_10"/>
<dbReference type="SUPFAM" id="SSF51735">
    <property type="entry name" value="NAD(P)-binding Rossmann-fold domains"/>
    <property type="match status" value="1"/>
</dbReference>
<dbReference type="eggNOG" id="COG0451">
    <property type="taxonomic scope" value="Bacteria"/>
</dbReference>
<keyword evidence="3" id="KW-1185">Reference proteome</keyword>
<evidence type="ECO:0000259" key="1">
    <source>
        <dbReference type="Pfam" id="PF01370"/>
    </source>
</evidence>
<reference evidence="3" key="1">
    <citation type="submission" date="2005-08" db="EMBL/GenBank/DDBJ databases">
        <title>Complete sequence of Pelodictyon luteolum DSM 273.</title>
        <authorList>
            <consortium name="US DOE Joint Genome Institute"/>
            <person name="Copeland A."/>
            <person name="Lucas S."/>
            <person name="Lapidus A."/>
            <person name="Barry K."/>
            <person name="Detter J.C."/>
            <person name="Glavina T."/>
            <person name="Hammon N."/>
            <person name="Israni S."/>
            <person name="Pitluck S."/>
            <person name="Bryant D."/>
            <person name="Schmutz J."/>
            <person name="Larimer F."/>
            <person name="Land M."/>
            <person name="Kyrpides N."/>
            <person name="Ivanova N."/>
            <person name="Richardson P."/>
        </authorList>
    </citation>
    <scope>NUCLEOTIDE SEQUENCE [LARGE SCALE GENOMIC DNA]</scope>
    <source>
        <strain evidence="3">DSM 273 / BCRC 81028 / 2530</strain>
    </source>
</reference>
<dbReference type="STRING" id="319225.Plut_0274"/>
<dbReference type="GO" id="GO:0005737">
    <property type="term" value="C:cytoplasm"/>
    <property type="evidence" value="ECO:0007669"/>
    <property type="project" value="TreeGrafter"/>
</dbReference>
<name>Q3B669_CHLL3</name>
<organism evidence="2 3">
    <name type="scientific">Chlorobium luteolum (strain DSM 273 / BCRC 81028 / 2530)</name>
    <name type="common">Pelodictyon luteolum</name>
    <dbReference type="NCBI Taxonomy" id="319225"/>
    <lineage>
        <taxon>Bacteria</taxon>
        <taxon>Pseudomonadati</taxon>
        <taxon>Chlorobiota</taxon>
        <taxon>Chlorobiia</taxon>
        <taxon>Chlorobiales</taxon>
        <taxon>Chlorobiaceae</taxon>
        <taxon>Chlorobium/Pelodictyon group</taxon>
        <taxon>Pelodictyon</taxon>
    </lineage>
</organism>
<dbReference type="PANTHER" id="PTHR48079">
    <property type="entry name" value="PROTEIN YEEZ"/>
    <property type="match status" value="1"/>
</dbReference>
<dbReference type="InterPro" id="IPR036291">
    <property type="entry name" value="NAD(P)-bd_dom_sf"/>
</dbReference>
<dbReference type="KEGG" id="plt:Plut_0274"/>
<dbReference type="AlphaFoldDB" id="Q3B669"/>
<feature type="domain" description="NAD-dependent epimerase/dehydratase" evidence="1">
    <location>
        <begin position="31"/>
        <end position="260"/>
    </location>
</feature>
<gene>
    <name evidence="2" type="ordered locus">Plut_0274</name>
</gene>
<dbReference type="InterPro" id="IPR051783">
    <property type="entry name" value="NAD(P)-dependent_oxidoreduct"/>
</dbReference>
<evidence type="ECO:0000313" key="3">
    <source>
        <dbReference type="Proteomes" id="UP000002709"/>
    </source>
</evidence>
<sequence length="354" mass="37786">MFKNRGAHWRSVRPSGGAELPYSRFMSTASIAITGATGYIGSQLLLSLMRGAGGGEGVRIVAREGSDCSFSGTLPVEVVRADILNQPALDLAFRGIDTVFHSAGLISYTKRHTGELYDVNVLGTRNVVNACLNAGVRRLVVTSSMAAAGATEDGSPVGESASFQDWQRRNGYMESKHLAELEVLRGAAEGLEAVMVSPGVVIGRDPSNPASKSSSNDVLRLIYQGRIPVHPTGGTGFVDVSDVVDALIAGWRLGRSGERYLVVGHNMTFKELYLRIAELPGSRTRPTIALPGPIGSLAGIGGELYSWISGRPSFISIESIRLAGRRASYSNMKSTEELQVSYRPLEETLLSAVT</sequence>
<dbReference type="Proteomes" id="UP000002709">
    <property type="component" value="Chromosome"/>
</dbReference>
<evidence type="ECO:0000313" key="2">
    <source>
        <dbReference type="EMBL" id="ABB23162.1"/>
    </source>
</evidence>
<protein>
    <submittedName>
        <fullName evidence="2">Dihydroflavonol 4-reductase family</fullName>
    </submittedName>
</protein>
<dbReference type="PANTHER" id="PTHR48079:SF6">
    <property type="entry name" value="NAD(P)-BINDING DOMAIN-CONTAINING PROTEIN-RELATED"/>
    <property type="match status" value="1"/>
</dbReference>
<dbReference type="Gene3D" id="3.40.50.720">
    <property type="entry name" value="NAD(P)-binding Rossmann-like Domain"/>
    <property type="match status" value="1"/>
</dbReference>
<dbReference type="Pfam" id="PF01370">
    <property type="entry name" value="Epimerase"/>
    <property type="match status" value="1"/>
</dbReference>
<dbReference type="InterPro" id="IPR001509">
    <property type="entry name" value="Epimerase_deHydtase"/>
</dbReference>
<dbReference type="EMBL" id="CP000096">
    <property type="protein sequence ID" value="ABB23162.1"/>
    <property type="molecule type" value="Genomic_DNA"/>
</dbReference>